<dbReference type="AlphaFoldDB" id="A0A0F7SJU3"/>
<evidence type="ECO:0000313" key="4">
    <source>
        <dbReference type="EMBL" id="CED82322.1"/>
    </source>
</evidence>
<sequence>MATHNAEILWAQRSSETEEDKNIIFLTVNLPNIIGEPELDITADNISFKARAGAADKGIPENTYAFSLPLFAPIDPALTKKSLSSRYLQLILRKAESKAEFWPRLTKDRLKVQWLKTDFSKWVDEDEQNEVPPPDESEFSGMGGQQGPPGGMPGGMPGMGGAGGLDMEALMAQMGGGAGGAGGPGGGMDFAKLMAQMGGGAGGPGGMPDFGAGGDSDDEAEEEEGEGNIPTLVDDEKDIEKVD</sequence>
<evidence type="ECO:0000256" key="1">
    <source>
        <dbReference type="ARBA" id="ARBA00025733"/>
    </source>
</evidence>
<comment type="similarity">
    <text evidence="1">Belongs to the p23/wos2 family.</text>
</comment>
<dbReference type="InterPro" id="IPR007052">
    <property type="entry name" value="CS_dom"/>
</dbReference>
<dbReference type="GO" id="GO:0051087">
    <property type="term" value="F:protein-folding chaperone binding"/>
    <property type="evidence" value="ECO:0007669"/>
    <property type="project" value="TreeGrafter"/>
</dbReference>
<feature type="compositionally biased region" description="Gly residues" evidence="2">
    <location>
        <begin position="199"/>
        <end position="214"/>
    </location>
</feature>
<feature type="region of interest" description="Disordered" evidence="2">
    <location>
        <begin position="199"/>
        <end position="243"/>
    </location>
</feature>
<feature type="domain" description="CS" evidence="3">
    <location>
        <begin position="3"/>
        <end position="106"/>
    </location>
</feature>
<accession>A0A0F7SJU3</accession>
<organism evidence="4">
    <name type="scientific">Phaffia rhodozyma</name>
    <name type="common">Yeast</name>
    <name type="synonym">Xanthophyllomyces dendrorhous</name>
    <dbReference type="NCBI Taxonomy" id="264483"/>
    <lineage>
        <taxon>Eukaryota</taxon>
        <taxon>Fungi</taxon>
        <taxon>Dikarya</taxon>
        <taxon>Basidiomycota</taxon>
        <taxon>Agaricomycotina</taxon>
        <taxon>Tremellomycetes</taxon>
        <taxon>Cystofilobasidiales</taxon>
        <taxon>Mrakiaceae</taxon>
        <taxon>Phaffia</taxon>
    </lineage>
</organism>
<dbReference type="Gene3D" id="2.60.40.790">
    <property type="match status" value="1"/>
</dbReference>
<dbReference type="GO" id="GO:0005829">
    <property type="term" value="C:cytosol"/>
    <property type="evidence" value="ECO:0007669"/>
    <property type="project" value="TreeGrafter"/>
</dbReference>
<dbReference type="CDD" id="cd06465">
    <property type="entry name" value="p23_hB-ind1_like"/>
    <property type="match status" value="1"/>
</dbReference>
<dbReference type="InterPro" id="IPR008978">
    <property type="entry name" value="HSP20-like_chaperone"/>
</dbReference>
<reference evidence="4" key="1">
    <citation type="submission" date="2014-08" db="EMBL/GenBank/DDBJ databases">
        <authorList>
            <person name="Sharma Rahul"/>
            <person name="Thines Marco"/>
        </authorList>
    </citation>
    <scope>NUCLEOTIDE SEQUENCE</scope>
</reference>
<dbReference type="PANTHER" id="PTHR22932">
    <property type="entry name" value="TELOMERASE-BINDING PROTEIN P23 HSP90 CO-CHAPERONE"/>
    <property type="match status" value="1"/>
</dbReference>
<protein>
    <submittedName>
        <fullName evidence="4">HSP90 co-chaperone p23</fullName>
    </submittedName>
</protein>
<feature type="region of interest" description="Disordered" evidence="2">
    <location>
        <begin position="125"/>
        <end position="151"/>
    </location>
</feature>
<dbReference type="SUPFAM" id="SSF49764">
    <property type="entry name" value="HSP20-like chaperones"/>
    <property type="match status" value="1"/>
</dbReference>
<dbReference type="PANTHER" id="PTHR22932:SF1">
    <property type="entry name" value="CO-CHAPERONE PROTEIN DAF-41"/>
    <property type="match status" value="1"/>
</dbReference>
<evidence type="ECO:0000259" key="3">
    <source>
        <dbReference type="PROSITE" id="PS51203"/>
    </source>
</evidence>
<dbReference type="GO" id="GO:0051131">
    <property type="term" value="P:chaperone-mediated protein complex assembly"/>
    <property type="evidence" value="ECO:0007669"/>
    <property type="project" value="TreeGrafter"/>
</dbReference>
<dbReference type="GO" id="GO:0005634">
    <property type="term" value="C:nucleus"/>
    <property type="evidence" value="ECO:0007669"/>
    <property type="project" value="TreeGrafter"/>
</dbReference>
<dbReference type="InterPro" id="IPR045250">
    <property type="entry name" value="p23-like"/>
</dbReference>
<dbReference type="PROSITE" id="PS51203">
    <property type="entry name" value="CS"/>
    <property type="match status" value="1"/>
</dbReference>
<feature type="compositionally biased region" description="Acidic residues" evidence="2">
    <location>
        <begin position="125"/>
        <end position="138"/>
    </location>
</feature>
<evidence type="ECO:0000256" key="2">
    <source>
        <dbReference type="SAM" id="MobiDB-lite"/>
    </source>
</evidence>
<feature type="compositionally biased region" description="Gly residues" evidence="2">
    <location>
        <begin position="141"/>
        <end position="151"/>
    </location>
</feature>
<dbReference type="GO" id="GO:0051879">
    <property type="term" value="F:Hsp90 protein binding"/>
    <property type="evidence" value="ECO:0007669"/>
    <property type="project" value="InterPro"/>
</dbReference>
<dbReference type="EMBL" id="LN483124">
    <property type="protein sequence ID" value="CED82322.1"/>
    <property type="molecule type" value="Genomic_DNA"/>
</dbReference>
<name>A0A0F7SJU3_PHARH</name>
<dbReference type="GO" id="GO:0006457">
    <property type="term" value="P:protein folding"/>
    <property type="evidence" value="ECO:0007669"/>
    <property type="project" value="TreeGrafter"/>
</dbReference>
<feature type="compositionally biased region" description="Acidic residues" evidence="2">
    <location>
        <begin position="215"/>
        <end position="226"/>
    </location>
</feature>
<proteinExistence type="inferred from homology"/>